<dbReference type="PANTHER" id="PTHR44943:SF8">
    <property type="entry name" value="TPR REPEAT-CONTAINING PROTEIN MJ0263"/>
    <property type="match status" value="1"/>
</dbReference>
<dbReference type="Gene3D" id="1.25.40.10">
    <property type="entry name" value="Tetratricopeptide repeat domain"/>
    <property type="match status" value="2"/>
</dbReference>
<dbReference type="EMBL" id="CAADRM010000119">
    <property type="protein sequence ID" value="VFU16351.1"/>
    <property type="molecule type" value="Genomic_DNA"/>
</dbReference>
<dbReference type="InterPro" id="IPR011990">
    <property type="entry name" value="TPR-like_helical_dom_sf"/>
</dbReference>
<dbReference type="Pfam" id="PF13181">
    <property type="entry name" value="TPR_8"/>
    <property type="match status" value="2"/>
</dbReference>
<evidence type="ECO:0000313" key="4">
    <source>
        <dbReference type="EMBL" id="VFU16351.1"/>
    </source>
</evidence>
<gene>
    <name evidence="4" type="ORF">SCFA_540008</name>
</gene>
<keyword evidence="2" id="KW-0802">TPR repeat</keyword>
<dbReference type="PANTHER" id="PTHR44943">
    <property type="entry name" value="CELLULOSE SYNTHASE OPERON PROTEIN C"/>
    <property type="match status" value="1"/>
</dbReference>
<name>A0A485M2R4_9ZZZZ</name>
<reference evidence="4" key="1">
    <citation type="submission" date="2019-03" db="EMBL/GenBank/DDBJ databases">
        <authorList>
            <person name="Hao L."/>
        </authorList>
    </citation>
    <scope>NUCLEOTIDE SEQUENCE</scope>
</reference>
<dbReference type="PROSITE" id="PS50005">
    <property type="entry name" value="TPR"/>
    <property type="match status" value="2"/>
</dbReference>
<proteinExistence type="predicted"/>
<dbReference type="AlphaFoldDB" id="A0A485M2R4"/>
<evidence type="ECO:0000256" key="1">
    <source>
        <dbReference type="ARBA" id="ARBA00022737"/>
    </source>
</evidence>
<protein>
    <submittedName>
        <fullName evidence="4">Tetratricopeptide repeat protein</fullName>
    </submittedName>
</protein>
<dbReference type="SUPFAM" id="SSF48452">
    <property type="entry name" value="TPR-like"/>
    <property type="match status" value="1"/>
</dbReference>
<dbReference type="InterPro" id="IPR019734">
    <property type="entry name" value="TPR_rpt"/>
</dbReference>
<dbReference type="SMART" id="SM00028">
    <property type="entry name" value="TPR"/>
    <property type="match status" value="4"/>
</dbReference>
<dbReference type="InterPro" id="IPR051685">
    <property type="entry name" value="Ycf3/AcsC/BcsC/TPR_MFPF"/>
</dbReference>
<accession>A0A485M2R4</accession>
<keyword evidence="1" id="KW-0677">Repeat</keyword>
<evidence type="ECO:0000256" key="3">
    <source>
        <dbReference type="SAM" id="MobiDB-lite"/>
    </source>
</evidence>
<sequence>MESAVKKIKGIFFEETTITLGTGHTKKTQRVKNYCRAEQLDDDLIQVTYLGNEGQPTGIVIKMPYDEFMSKYTFEPDYKVKTKEERETDKHIALAEKHRARKEFNSAEWEYNSALKIDPDSIRANFGVGTLYMEMGQVDKAKSVFQKLSQIEAIFEEENKHIFNEFGIELRKANMVEEALANYMKAIEISPGDENLYFNVARLYYDTKDWTNALKWIEKSISINPNSREAKQFESLIRREMLEQGGARARREDDDDPSRRQPPARGSSETPGAPSRPLPKD</sequence>
<evidence type="ECO:0000256" key="2">
    <source>
        <dbReference type="ARBA" id="ARBA00022803"/>
    </source>
</evidence>
<organism evidence="4">
    <name type="scientific">anaerobic digester metagenome</name>
    <dbReference type="NCBI Taxonomy" id="1263854"/>
    <lineage>
        <taxon>unclassified sequences</taxon>
        <taxon>metagenomes</taxon>
        <taxon>ecological metagenomes</taxon>
    </lineage>
</organism>
<feature type="region of interest" description="Disordered" evidence="3">
    <location>
        <begin position="242"/>
        <end position="281"/>
    </location>
</feature>